<evidence type="ECO:0000256" key="7">
    <source>
        <dbReference type="SAM" id="MobiDB-lite"/>
    </source>
</evidence>
<dbReference type="PROSITE" id="PS51077">
    <property type="entry name" value="HTH_ICLR"/>
    <property type="match status" value="1"/>
</dbReference>
<dbReference type="FunFam" id="1.10.10.10:FF:000056">
    <property type="entry name" value="IclR family transcriptional regulator"/>
    <property type="match status" value="1"/>
</dbReference>
<keyword evidence="11" id="KW-1185">Reference proteome</keyword>
<dbReference type="SUPFAM" id="SSF55781">
    <property type="entry name" value="GAF domain-like"/>
    <property type="match status" value="1"/>
</dbReference>
<dbReference type="Pfam" id="PF09339">
    <property type="entry name" value="HTH_IclR"/>
    <property type="match status" value="1"/>
</dbReference>
<dbReference type="STRING" id="504800.SAMN04488085_11122"/>
<proteinExistence type="predicted"/>
<dbReference type="GO" id="GO:0045892">
    <property type="term" value="P:negative regulation of DNA-templated transcription"/>
    <property type="evidence" value="ECO:0007669"/>
    <property type="project" value="TreeGrafter"/>
</dbReference>
<evidence type="ECO:0000259" key="9">
    <source>
        <dbReference type="PROSITE" id="PS51078"/>
    </source>
</evidence>
<evidence type="ECO:0000313" key="10">
    <source>
        <dbReference type="EMBL" id="SFL43008.1"/>
    </source>
</evidence>
<evidence type="ECO:0000256" key="3">
    <source>
        <dbReference type="ARBA" id="ARBA00023125"/>
    </source>
</evidence>
<dbReference type="InterPro" id="IPR050707">
    <property type="entry name" value="HTH_MetabolicPath_Reg"/>
</dbReference>
<keyword evidence="1" id="KW-0319">Glycerol metabolism</keyword>
<dbReference type="SUPFAM" id="SSF46785">
    <property type="entry name" value="Winged helix' DNA-binding domain"/>
    <property type="match status" value="1"/>
</dbReference>
<protein>
    <recommendedName>
        <fullName evidence="6">Glycerol operon regulatory protein</fullName>
    </recommendedName>
</protein>
<sequence length="278" mass="29753">MPEAGARALTPAPPAPSRTSGGKLLAVLDAFSRERPALTLSEIARAIDVPLSTAHRLVAELRRWGGLERDADGRFRIGLRLWELGALAPRGLGLREAALPFMEDLYEVTHQNVQLAVRDDTEVVFVERFAGRDAVMVLTQVGGRFAMPPTGVGLVLLAHAPLEVQERVLAAPLKRYTPHTLTDPRQLRRVLAEVRRTGLAVSDRQVTVDAVSVAAPILLRDSVVAALSIVVRGDSPAAVRATAPGVRAAARGISRVLTQSARAGWPVESPAGPADEPR</sequence>
<dbReference type="Gene3D" id="1.10.10.10">
    <property type="entry name" value="Winged helix-like DNA-binding domain superfamily/Winged helix DNA-binding domain"/>
    <property type="match status" value="1"/>
</dbReference>
<organism evidence="10 11">
    <name type="scientific">Geodermatophilus ruber</name>
    <dbReference type="NCBI Taxonomy" id="504800"/>
    <lineage>
        <taxon>Bacteria</taxon>
        <taxon>Bacillati</taxon>
        <taxon>Actinomycetota</taxon>
        <taxon>Actinomycetes</taxon>
        <taxon>Geodermatophilales</taxon>
        <taxon>Geodermatophilaceae</taxon>
        <taxon>Geodermatophilus</taxon>
    </lineage>
</organism>
<dbReference type="Proteomes" id="UP000199152">
    <property type="component" value="Unassembled WGS sequence"/>
</dbReference>
<name>A0A1I4HL59_9ACTN</name>
<keyword evidence="4" id="KW-0804">Transcription</keyword>
<evidence type="ECO:0000256" key="1">
    <source>
        <dbReference type="ARBA" id="ARBA00022798"/>
    </source>
</evidence>
<comment type="function">
    <text evidence="5">May be an activator protein for the gylABX operon.</text>
</comment>
<evidence type="ECO:0000259" key="8">
    <source>
        <dbReference type="PROSITE" id="PS51077"/>
    </source>
</evidence>
<reference evidence="11" key="1">
    <citation type="submission" date="2016-10" db="EMBL/GenBank/DDBJ databases">
        <authorList>
            <person name="Varghese N."/>
            <person name="Submissions S."/>
        </authorList>
    </citation>
    <scope>NUCLEOTIDE SEQUENCE [LARGE SCALE GENOMIC DNA]</scope>
    <source>
        <strain evidence="11">DSM 45317</strain>
    </source>
</reference>
<dbReference type="InterPro" id="IPR036390">
    <property type="entry name" value="WH_DNA-bd_sf"/>
</dbReference>
<feature type="domain" description="HTH iclR-type" evidence="8">
    <location>
        <begin position="18"/>
        <end position="79"/>
    </location>
</feature>
<dbReference type="InterPro" id="IPR014757">
    <property type="entry name" value="Tscrpt_reg_IclR_C"/>
</dbReference>
<feature type="domain" description="IclR-ED" evidence="9">
    <location>
        <begin position="80"/>
        <end position="259"/>
    </location>
</feature>
<keyword evidence="3" id="KW-0238">DNA-binding</keyword>
<dbReference type="PANTHER" id="PTHR30136:SF24">
    <property type="entry name" value="HTH-TYPE TRANSCRIPTIONAL REPRESSOR ALLR"/>
    <property type="match status" value="1"/>
</dbReference>
<dbReference type="GO" id="GO:0003700">
    <property type="term" value="F:DNA-binding transcription factor activity"/>
    <property type="evidence" value="ECO:0007669"/>
    <property type="project" value="TreeGrafter"/>
</dbReference>
<evidence type="ECO:0000256" key="6">
    <source>
        <dbReference type="ARBA" id="ARBA00070406"/>
    </source>
</evidence>
<dbReference type="PANTHER" id="PTHR30136">
    <property type="entry name" value="HELIX-TURN-HELIX TRANSCRIPTIONAL REGULATOR, ICLR FAMILY"/>
    <property type="match status" value="1"/>
</dbReference>
<dbReference type="SMART" id="SM00346">
    <property type="entry name" value="HTH_ICLR"/>
    <property type="match status" value="1"/>
</dbReference>
<keyword evidence="2" id="KW-0805">Transcription regulation</keyword>
<gene>
    <name evidence="10" type="ORF">SAMN04488085_11122</name>
</gene>
<dbReference type="InterPro" id="IPR029016">
    <property type="entry name" value="GAF-like_dom_sf"/>
</dbReference>
<dbReference type="EMBL" id="FOSW01000011">
    <property type="protein sequence ID" value="SFL43008.1"/>
    <property type="molecule type" value="Genomic_DNA"/>
</dbReference>
<dbReference type="Gene3D" id="3.30.450.40">
    <property type="match status" value="1"/>
</dbReference>
<dbReference type="InterPro" id="IPR005471">
    <property type="entry name" value="Tscrpt_reg_IclR_N"/>
</dbReference>
<dbReference type="AlphaFoldDB" id="A0A1I4HL59"/>
<dbReference type="GO" id="GO:0003677">
    <property type="term" value="F:DNA binding"/>
    <property type="evidence" value="ECO:0007669"/>
    <property type="project" value="UniProtKB-KW"/>
</dbReference>
<evidence type="ECO:0000256" key="2">
    <source>
        <dbReference type="ARBA" id="ARBA00023015"/>
    </source>
</evidence>
<dbReference type="Pfam" id="PF01614">
    <property type="entry name" value="IclR_C"/>
    <property type="match status" value="1"/>
</dbReference>
<evidence type="ECO:0000256" key="5">
    <source>
        <dbReference type="ARBA" id="ARBA00058938"/>
    </source>
</evidence>
<dbReference type="GO" id="GO:0006071">
    <property type="term" value="P:glycerol metabolic process"/>
    <property type="evidence" value="ECO:0007669"/>
    <property type="project" value="UniProtKB-KW"/>
</dbReference>
<evidence type="ECO:0000313" key="11">
    <source>
        <dbReference type="Proteomes" id="UP000199152"/>
    </source>
</evidence>
<dbReference type="InterPro" id="IPR036388">
    <property type="entry name" value="WH-like_DNA-bd_sf"/>
</dbReference>
<feature type="region of interest" description="Disordered" evidence="7">
    <location>
        <begin position="1"/>
        <end position="20"/>
    </location>
</feature>
<accession>A0A1I4HL59</accession>
<evidence type="ECO:0000256" key="4">
    <source>
        <dbReference type="ARBA" id="ARBA00023163"/>
    </source>
</evidence>
<dbReference type="InParanoid" id="A0A1I4HL59"/>
<dbReference type="RefSeq" id="WP_245753687.1">
    <property type="nucleotide sequence ID" value="NZ_FOSW01000011.1"/>
</dbReference>
<dbReference type="PROSITE" id="PS51078">
    <property type="entry name" value="ICLR_ED"/>
    <property type="match status" value="1"/>
</dbReference>